<dbReference type="InterPro" id="IPR003362">
    <property type="entry name" value="Bact_transf"/>
</dbReference>
<keyword evidence="3" id="KW-0472">Membrane</keyword>
<feature type="transmembrane region" description="Helical" evidence="3">
    <location>
        <begin position="191"/>
        <end position="213"/>
    </location>
</feature>
<comment type="similarity">
    <text evidence="1">Belongs to the bacterial sugar transferase family.</text>
</comment>
<dbReference type="GO" id="GO:0000271">
    <property type="term" value="P:polysaccharide biosynthetic process"/>
    <property type="evidence" value="ECO:0007669"/>
    <property type="project" value="UniProtKB-KW"/>
</dbReference>
<feature type="domain" description="Bacterial sugar transferase" evidence="4">
    <location>
        <begin position="185"/>
        <end position="371"/>
    </location>
</feature>
<dbReference type="GO" id="GO:0016780">
    <property type="term" value="F:phosphotransferase activity, for other substituted phosphate groups"/>
    <property type="evidence" value="ECO:0007669"/>
    <property type="project" value="TreeGrafter"/>
</dbReference>
<accession>A0A7T2GIB8</accession>
<evidence type="ECO:0000256" key="2">
    <source>
        <dbReference type="ARBA" id="ARBA00023169"/>
    </source>
</evidence>
<evidence type="ECO:0000256" key="1">
    <source>
        <dbReference type="ARBA" id="ARBA00006464"/>
    </source>
</evidence>
<evidence type="ECO:0000313" key="6">
    <source>
        <dbReference type="Proteomes" id="UP000594873"/>
    </source>
</evidence>
<dbReference type="AlphaFoldDB" id="A0A7T2GIB8"/>
<feature type="transmembrane region" description="Helical" evidence="3">
    <location>
        <begin position="58"/>
        <end position="75"/>
    </location>
</feature>
<proteinExistence type="inferred from homology"/>
<name>A0A7T2GIB8_9SPHN</name>
<evidence type="ECO:0000259" key="4">
    <source>
        <dbReference type="Pfam" id="PF02397"/>
    </source>
</evidence>
<keyword evidence="3" id="KW-0812">Transmembrane</keyword>
<dbReference type="RefSeq" id="WP_200970947.1">
    <property type="nucleotide sequence ID" value="NZ_CP065592.1"/>
</dbReference>
<protein>
    <submittedName>
        <fullName evidence="5">Sugar transferase</fullName>
    </submittedName>
</protein>
<dbReference type="Proteomes" id="UP000594873">
    <property type="component" value="Chromosome"/>
</dbReference>
<keyword evidence="5" id="KW-0808">Transferase</keyword>
<organism evidence="5 6">
    <name type="scientific">Allosphingosinicella flava</name>
    <dbReference type="NCBI Taxonomy" id="2771430"/>
    <lineage>
        <taxon>Bacteria</taxon>
        <taxon>Pseudomonadati</taxon>
        <taxon>Pseudomonadota</taxon>
        <taxon>Alphaproteobacteria</taxon>
        <taxon>Sphingomonadales</taxon>
        <taxon>Sphingomonadaceae</taxon>
        <taxon>Allosphingosinicella</taxon>
    </lineage>
</organism>
<dbReference type="EMBL" id="CP065592">
    <property type="protein sequence ID" value="QPQ54420.1"/>
    <property type="molecule type" value="Genomic_DNA"/>
</dbReference>
<keyword evidence="3" id="KW-1133">Transmembrane helix</keyword>
<dbReference type="Pfam" id="PF02397">
    <property type="entry name" value="Bac_transf"/>
    <property type="match status" value="1"/>
</dbReference>
<sequence length="377" mass="42145">MNTFWGGAIAIAAGIFLIRNVGRYPGVEKAAAIIPGFSVTFGLLITAFLVLRLDYSRWVLGGAYLSAVVIFYLGYSHVSGRKDLTIGVLPSGTNTQELMSLAGVRWVRIDPKNSYTPNVEAVTADLKGDLPQTWERWIADVALAGIPVYHTKHLIESLTGRVELEHLSETSFGTLSPPSAYMVPKHALDRVTAAVALAILAPLFLLISALIRIDSGGPAIFRQQRIGFRGKPFIVYKFRTMRNNGGNEPLNYEDAITVDNDHRITRLGKFLRRTRIDELPQILNVLKGEMSWIGPRPEAAILSGWYEEGIPFYRYRHIVRPGITGWAQVFLGHVADIDQVKSKLFYDFYYIKNFSLWIDILIAVKTIRIMISGYGSK</sequence>
<keyword evidence="6" id="KW-1185">Reference proteome</keyword>
<dbReference type="PANTHER" id="PTHR30576">
    <property type="entry name" value="COLANIC BIOSYNTHESIS UDP-GLUCOSE LIPID CARRIER TRANSFERASE"/>
    <property type="match status" value="1"/>
</dbReference>
<gene>
    <name evidence="5" type="ORF">IC614_08675</name>
</gene>
<reference evidence="5 6" key="1">
    <citation type="submission" date="2020-11" db="EMBL/GenBank/DDBJ databases">
        <title>Genome seq and assembly of Sphingosinicella sp.</title>
        <authorList>
            <person name="Chhetri G."/>
        </authorList>
    </citation>
    <scope>NUCLEOTIDE SEQUENCE [LARGE SCALE GENOMIC DNA]</scope>
    <source>
        <strain evidence="5 6">UDD2</strain>
    </source>
</reference>
<evidence type="ECO:0000313" key="5">
    <source>
        <dbReference type="EMBL" id="QPQ54420.1"/>
    </source>
</evidence>
<dbReference type="KEGG" id="sflv:IC614_08675"/>
<feature type="transmembrane region" description="Helical" evidence="3">
    <location>
        <begin position="33"/>
        <end position="51"/>
    </location>
</feature>
<keyword evidence="2" id="KW-0270">Exopolysaccharide synthesis</keyword>
<dbReference type="PANTHER" id="PTHR30576:SF0">
    <property type="entry name" value="UNDECAPRENYL-PHOSPHATE N-ACETYLGALACTOSAMINYL 1-PHOSPHATE TRANSFERASE-RELATED"/>
    <property type="match status" value="1"/>
</dbReference>
<evidence type="ECO:0000256" key="3">
    <source>
        <dbReference type="SAM" id="Phobius"/>
    </source>
</evidence>